<evidence type="ECO:0000313" key="2">
    <source>
        <dbReference type="EMBL" id="CEJ82826.1"/>
    </source>
</evidence>
<keyword evidence="1" id="KW-1133">Transmembrane helix</keyword>
<dbReference type="AlphaFoldDB" id="A0A0A1SWY2"/>
<feature type="transmembrane region" description="Helical" evidence="1">
    <location>
        <begin position="93"/>
        <end position="110"/>
    </location>
</feature>
<proteinExistence type="predicted"/>
<dbReference type="GO" id="GO:0005628">
    <property type="term" value="C:prospore membrane"/>
    <property type="evidence" value="ECO:0007669"/>
    <property type="project" value="TreeGrafter"/>
</dbReference>
<feature type="transmembrane region" description="Helical" evidence="1">
    <location>
        <begin position="182"/>
        <end position="202"/>
    </location>
</feature>
<dbReference type="GO" id="GO:0005619">
    <property type="term" value="C:ascospore wall"/>
    <property type="evidence" value="ECO:0007669"/>
    <property type="project" value="TreeGrafter"/>
</dbReference>
<dbReference type="PANTHER" id="PTHR34292:SF2">
    <property type="entry name" value="OUTER SPORE WALL PROTEIN LDS1"/>
    <property type="match status" value="1"/>
</dbReference>
<keyword evidence="3" id="KW-1185">Reference proteome</keyword>
<dbReference type="Proteomes" id="UP000039046">
    <property type="component" value="Unassembled WGS sequence"/>
</dbReference>
<dbReference type="OrthoDB" id="10012223at2759"/>
<protein>
    <recommendedName>
        <fullName evidence="4">Outer spore wall protein RRT8</fullName>
    </recommendedName>
</protein>
<keyword evidence="1" id="KW-0812">Transmembrane</keyword>
<sequence length="294" mass="32542">MSSTYSTRQRIVNSVGEKAQEVIKEDFGKAKNVTVQAVSSGAYFYPIKGIYYFLAHRDLWKPLTSKIGPYLTLSATVLTGMFTFTFIPQMTMLFFVNGPLAVVTTSLLVLSESSAIINGIARGWLLQEGILDTFDATLLSRNATAIVREGRVVTSGANSMAKLGKIIKSPFDKFSPKAFVRYLIYLPFNFIPLVGTAIFVYLQGKSRGRLVHERYFQLKKWNSSQKSAWLTRHVGPYTAFGLVATALEMVPVASIFFTYTNTVGAALWAADIEANKSLVERAIELRETTQGGRG</sequence>
<dbReference type="InterPro" id="IPR052786">
    <property type="entry name" value="Spore_wall_assembly"/>
</dbReference>
<organism evidence="2 3">
    <name type="scientific">[Torrubiella] hemipterigena</name>
    <dbReference type="NCBI Taxonomy" id="1531966"/>
    <lineage>
        <taxon>Eukaryota</taxon>
        <taxon>Fungi</taxon>
        <taxon>Dikarya</taxon>
        <taxon>Ascomycota</taxon>
        <taxon>Pezizomycotina</taxon>
        <taxon>Sordariomycetes</taxon>
        <taxon>Hypocreomycetidae</taxon>
        <taxon>Hypocreales</taxon>
        <taxon>Clavicipitaceae</taxon>
        <taxon>Clavicipitaceae incertae sedis</taxon>
        <taxon>'Torrubiella' clade</taxon>
    </lineage>
</organism>
<name>A0A0A1SWY2_9HYPO</name>
<dbReference type="HOGENOM" id="CLU_062645_0_0_1"/>
<keyword evidence="1" id="KW-0472">Membrane</keyword>
<evidence type="ECO:0000256" key="1">
    <source>
        <dbReference type="SAM" id="Phobius"/>
    </source>
</evidence>
<dbReference type="EMBL" id="CDHN01000001">
    <property type="protein sequence ID" value="CEJ82826.1"/>
    <property type="molecule type" value="Genomic_DNA"/>
</dbReference>
<dbReference type="STRING" id="1531966.A0A0A1SWY2"/>
<reference evidence="2 3" key="1">
    <citation type="journal article" date="2015" name="Genome Announc.">
        <title>Draft Genome Sequence and Gene Annotation of the Entomopathogenic Fungus Verticillium hemipterigenum.</title>
        <authorList>
            <person name="Horn F."/>
            <person name="Habel A."/>
            <person name="Scharf D.H."/>
            <person name="Dworschak J."/>
            <person name="Brakhage A.A."/>
            <person name="Guthke R."/>
            <person name="Hertweck C."/>
            <person name="Linde J."/>
        </authorList>
    </citation>
    <scope>NUCLEOTIDE SEQUENCE [LARGE SCALE GENOMIC DNA]</scope>
</reference>
<feature type="transmembrane region" description="Helical" evidence="1">
    <location>
        <begin position="67"/>
        <end position="87"/>
    </location>
</feature>
<evidence type="ECO:0008006" key="4">
    <source>
        <dbReference type="Google" id="ProtNLM"/>
    </source>
</evidence>
<dbReference type="GO" id="GO:0005811">
    <property type="term" value="C:lipid droplet"/>
    <property type="evidence" value="ECO:0007669"/>
    <property type="project" value="TreeGrafter"/>
</dbReference>
<dbReference type="PANTHER" id="PTHR34292">
    <property type="entry name" value="OUTER SPORE WALL PROTEIN LDS1"/>
    <property type="match status" value="1"/>
</dbReference>
<gene>
    <name evidence="2" type="ORF">VHEMI02873</name>
</gene>
<evidence type="ECO:0000313" key="3">
    <source>
        <dbReference type="Proteomes" id="UP000039046"/>
    </source>
</evidence>
<accession>A0A0A1SWY2</accession>